<accession>W6RWQ7</accession>
<evidence type="ECO:0000256" key="1">
    <source>
        <dbReference type="SAM" id="Phobius"/>
    </source>
</evidence>
<feature type="transmembrane region" description="Helical" evidence="1">
    <location>
        <begin position="36"/>
        <end position="54"/>
    </location>
</feature>
<dbReference type="PATRIC" id="fig|1216932.3.peg.893"/>
<dbReference type="AlphaFoldDB" id="W6RWQ7"/>
<dbReference type="STRING" id="1216932.CM240_0905"/>
<name>W6RWQ7_9CLOT</name>
<evidence type="ECO:0000313" key="2">
    <source>
        <dbReference type="EMBL" id="CDM68069.1"/>
    </source>
</evidence>
<protein>
    <submittedName>
        <fullName evidence="2">Putative membrane protein</fullName>
    </submittedName>
</protein>
<feature type="transmembrane region" description="Helical" evidence="1">
    <location>
        <begin position="12"/>
        <end position="30"/>
    </location>
</feature>
<keyword evidence="3" id="KW-1185">Reference proteome</keyword>
<dbReference type="EMBL" id="HG917868">
    <property type="protein sequence ID" value="CDM68069.1"/>
    <property type="molecule type" value="Genomic_DNA"/>
</dbReference>
<proteinExistence type="predicted"/>
<evidence type="ECO:0000313" key="3">
    <source>
        <dbReference type="Proteomes" id="UP000019426"/>
    </source>
</evidence>
<dbReference type="KEGG" id="clt:CM240_0905"/>
<dbReference type="HOGENOM" id="CLU_2421725_0_0_9"/>
<sequence length="91" mass="10283">MVNKVFEVLAMVDLLIFIIFSIMFVELTAINETSLFILVILIIGSTYGAIKLTIDYFKYDKSLRCFFSILSYCFVDVLSLVAIIVIGSLLI</sequence>
<reference evidence="2 3" key="1">
    <citation type="submission" date="2013-11" db="EMBL/GenBank/DDBJ databases">
        <title>Complete genome sequence of Clostridum sp. M2/40.</title>
        <authorList>
            <person name="Wibberg D."/>
            <person name="Puehler A."/>
            <person name="Schlueter A."/>
        </authorList>
    </citation>
    <scope>NUCLEOTIDE SEQUENCE [LARGE SCALE GENOMIC DNA]</scope>
    <source>
        <strain evidence="3">M2/40</strain>
    </source>
</reference>
<keyword evidence="1" id="KW-1133">Transmembrane helix</keyword>
<gene>
    <name evidence="2" type="ORF">CM240_0905</name>
</gene>
<feature type="transmembrane region" description="Helical" evidence="1">
    <location>
        <begin position="66"/>
        <end position="90"/>
    </location>
</feature>
<keyword evidence="1" id="KW-0812">Transmembrane</keyword>
<keyword evidence="1" id="KW-0472">Membrane</keyword>
<dbReference type="Proteomes" id="UP000019426">
    <property type="component" value="Chromosome M2/40_rep1"/>
</dbReference>
<dbReference type="RefSeq" id="WP_044036893.1">
    <property type="nucleotide sequence ID" value="NZ_HG917868.1"/>
</dbReference>
<organism evidence="2 3">
    <name type="scientific">Clostridium bornimense</name>
    <dbReference type="NCBI Taxonomy" id="1216932"/>
    <lineage>
        <taxon>Bacteria</taxon>
        <taxon>Bacillati</taxon>
        <taxon>Bacillota</taxon>
        <taxon>Clostridia</taxon>
        <taxon>Eubacteriales</taxon>
        <taxon>Clostridiaceae</taxon>
        <taxon>Clostridium</taxon>
    </lineage>
</organism>